<organism>
    <name type="scientific">Branchiostoma floridae</name>
    <name type="common">Florida lancelet</name>
    <name type="synonym">Amphioxus</name>
    <dbReference type="NCBI Taxonomy" id="7739"/>
    <lineage>
        <taxon>Eukaryota</taxon>
        <taxon>Metazoa</taxon>
        <taxon>Chordata</taxon>
        <taxon>Cephalochordata</taxon>
        <taxon>Leptocardii</taxon>
        <taxon>Amphioxiformes</taxon>
        <taxon>Branchiostomatidae</taxon>
        <taxon>Branchiostoma</taxon>
    </lineage>
</organism>
<evidence type="ECO:0000313" key="2">
    <source>
        <dbReference type="EMBL" id="EEN63464.1"/>
    </source>
</evidence>
<feature type="compositionally biased region" description="Polar residues" evidence="1">
    <location>
        <begin position="1"/>
        <end position="12"/>
    </location>
</feature>
<sequence length="191" mass="21937">MQITMPSSSNEKAASALCPPRPKQKVTLNTREKRPTLQRKPKGLLVRKRANVTQVKLEDIAPKRRCMTHPPNKEADEPKRIPRQDPFVLQLKQKRVKKCQGCKGDFGEPVPPADLVIQHRNNFPYYNKKEGKRMDKWTNGYFHANVACIKPRFSDFDPREVVMPPATLKDLTEAHVDYCRQHGLVLALGFL</sequence>
<dbReference type="InParanoid" id="C3Y8M7"/>
<feature type="compositionally biased region" description="Basic residues" evidence="1">
    <location>
        <begin position="36"/>
        <end position="45"/>
    </location>
</feature>
<protein>
    <submittedName>
        <fullName evidence="2">Uncharacterized protein</fullName>
    </submittedName>
</protein>
<name>C3Y8M7_BRAFL</name>
<feature type="region of interest" description="Disordered" evidence="1">
    <location>
        <begin position="1"/>
        <end position="45"/>
    </location>
</feature>
<dbReference type="eggNOG" id="ENOG502T0IH">
    <property type="taxonomic scope" value="Eukaryota"/>
</dbReference>
<proteinExistence type="predicted"/>
<dbReference type="EMBL" id="GG666491">
    <property type="protein sequence ID" value="EEN63464.1"/>
    <property type="molecule type" value="Genomic_DNA"/>
</dbReference>
<evidence type="ECO:0000256" key="1">
    <source>
        <dbReference type="SAM" id="MobiDB-lite"/>
    </source>
</evidence>
<gene>
    <name evidence="2" type="ORF">BRAFLDRAFT_69880</name>
</gene>
<accession>C3Y8M7</accession>
<dbReference type="AlphaFoldDB" id="C3Y8M7"/>
<reference evidence="2" key="1">
    <citation type="journal article" date="2008" name="Nature">
        <title>The amphioxus genome and the evolution of the chordate karyotype.</title>
        <authorList>
            <consortium name="US DOE Joint Genome Institute (JGI-PGF)"/>
            <person name="Putnam N.H."/>
            <person name="Butts T."/>
            <person name="Ferrier D.E.K."/>
            <person name="Furlong R.F."/>
            <person name="Hellsten U."/>
            <person name="Kawashima T."/>
            <person name="Robinson-Rechavi M."/>
            <person name="Shoguchi E."/>
            <person name="Terry A."/>
            <person name="Yu J.-K."/>
            <person name="Benito-Gutierrez E.L."/>
            <person name="Dubchak I."/>
            <person name="Garcia-Fernandez J."/>
            <person name="Gibson-Brown J.J."/>
            <person name="Grigoriev I.V."/>
            <person name="Horton A.C."/>
            <person name="de Jong P.J."/>
            <person name="Jurka J."/>
            <person name="Kapitonov V.V."/>
            <person name="Kohara Y."/>
            <person name="Kuroki Y."/>
            <person name="Lindquist E."/>
            <person name="Lucas S."/>
            <person name="Osoegawa K."/>
            <person name="Pennacchio L.A."/>
            <person name="Salamov A.A."/>
            <person name="Satou Y."/>
            <person name="Sauka-Spengler T."/>
            <person name="Schmutz J."/>
            <person name="Shin-I T."/>
            <person name="Toyoda A."/>
            <person name="Bronner-Fraser M."/>
            <person name="Fujiyama A."/>
            <person name="Holland L.Z."/>
            <person name="Holland P.W.H."/>
            <person name="Satoh N."/>
            <person name="Rokhsar D.S."/>
        </authorList>
    </citation>
    <scope>NUCLEOTIDE SEQUENCE [LARGE SCALE GENOMIC DNA]</scope>
    <source>
        <strain evidence="2">S238N-H82</strain>
        <tissue evidence="2">Testes</tissue>
    </source>
</reference>